<feature type="non-terminal residue" evidence="2">
    <location>
        <position position="1"/>
    </location>
</feature>
<dbReference type="EMBL" id="CAJOBD010012915">
    <property type="protein sequence ID" value="CAF4185713.1"/>
    <property type="molecule type" value="Genomic_DNA"/>
</dbReference>
<accession>A0A820B166</accession>
<name>A0A820B166_9BILA</name>
<evidence type="ECO:0000313" key="3">
    <source>
        <dbReference type="Proteomes" id="UP000663836"/>
    </source>
</evidence>
<protein>
    <submittedName>
        <fullName evidence="2">Uncharacterized protein</fullName>
    </submittedName>
</protein>
<comment type="caution">
    <text evidence="2">The sequence shown here is derived from an EMBL/GenBank/DDBJ whole genome shotgun (WGS) entry which is preliminary data.</text>
</comment>
<dbReference type="AlphaFoldDB" id="A0A820B166"/>
<evidence type="ECO:0000313" key="2">
    <source>
        <dbReference type="EMBL" id="CAF4185713.1"/>
    </source>
</evidence>
<feature type="region of interest" description="Disordered" evidence="1">
    <location>
        <begin position="38"/>
        <end position="61"/>
    </location>
</feature>
<organism evidence="2 3">
    <name type="scientific">Rotaria sordida</name>
    <dbReference type="NCBI Taxonomy" id="392033"/>
    <lineage>
        <taxon>Eukaryota</taxon>
        <taxon>Metazoa</taxon>
        <taxon>Spiralia</taxon>
        <taxon>Gnathifera</taxon>
        <taxon>Rotifera</taxon>
        <taxon>Eurotatoria</taxon>
        <taxon>Bdelloidea</taxon>
        <taxon>Philodinida</taxon>
        <taxon>Philodinidae</taxon>
        <taxon>Rotaria</taxon>
    </lineage>
</organism>
<sequence length="244" mass="27966">VDIRKSEKMSNYLAQIADKFLQQKADYDWIVESCSESNGEDLSEQQTRSTENSTGLPSEGLKQCETNFSENTAVCESTSCNFPAACGKLFTKRNSKTISVSNNDLTELTDANSENPLIDQCEERIVVTTFPNNITKADFNEYIDRKFFDLDNNIKETLKQPFECITNNDMEKSVYFDNTNGSKSATLTQMLYERTSDEIKVSVGYIKFTTRPTQNCWQNDTERVMRALQYRYGLQLKNELDYSC</sequence>
<proteinExistence type="predicted"/>
<dbReference type="Proteomes" id="UP000663836">
    <property type="component" value="Unassembled WGS sequence"/>
</dbReference>
<reference evidence="2" key="1">
    <citation type="submission" date="2021-02" db="EMBL/GenBank/DDBJ databases">
        <authorList>
            <person name="Nowell W R."/>
        </authorList>
    </citation>
    <scope>NUCLEOTIDE SEQUENCE</scope>
</reference>
<feature type="compositionally biased region" description="Polar residues" evidence="1">
    <location>
        <begin position="44"/>
        <end position="56"/>
    </location>
</feature>
<evidence type="ECO:0000256" key="1">
    <source>
        <dbReference type="SAM" id="MobiDB-lite"/>
    </source>
</evidence>
<gene>
    <name evidence="2" type="ORF">JBS370_LOCUS35752</name>
</gene>